<sequence>MSDVRGQYEGLGGWLILVGIGIVVTPIRTAAELLPIYVPIFTDGTFQYVTTPGTEAYHPLWAVIILSEVCINALLFLGGVYLIYLFFRKREFFPRLFIYLAVFGFVFVFVDAMSIKIVLPSEPIFDTPTITELAKSGATVFIWVPYMLVSERVKATFTR</sequence>
<feature type="transmembrane region" description="Helical" evidence="1">
    <location>
        <begin position="12"/>
        <end position="40"/>
    </location>
</feature>
<gene>
    <name evidence="2" type="ORF">K1W69_24265</name>
</gene>
<dbReference type="RefSeq" id="WP_220231066.1">
    <property type="nucleotide sequence ID" value="NZ_JAICBX010000006.1"/>
</dbReference>
<feature type="transmembrane region" description="Helical" evidence="1">
    <location>
        <begin position="130"/>
        <end position="149"/>
    </location>
</feature>
<keyword evidence="3" id="KW-1185">Reference proteome</keyword>
<reference evidence="2" key="1">
    <citation type="submission" date="2021-08" db="EMBL/GenBank/DDBJ databases">
        <title>Hoeflea bacterium WL0058 sp. nov., isolated from the sediment.</title>
        <authorList>
            <person name="Wang L."/>
            <person name="Zhang D."/>
        </authorList>
    </citation>
    <scope>NUCLEOTIDE SEQUENCE</scope>
    <source>
        <strain evidence="2">WL0058</strain>
    </source>
</reference>
<evidence type="ECO:0000313" key="2">
    <source>
        <dbReference type="EMBL" id="MBW8640329.1"/>
    </source>
</evidence>
<dbReference type="EMBL" id="JAICBX010000006">
    <property type="protein sequence ID" value="MBW8640329.1"/>
    <property type="molecule type" value="Genomic_DNA"/>
</dbReference>
<keyword evidence="1" id="KW-1133">Transmembrane helix</keyword>
<comment type="caution">
    <text evidence="2">The sequence shown here is derived from an EMBL/GenBank/DDBJ whole genome shotgun (WGS) entry which is preliminary data.</text>
</comment>
<keyword evidence="1" id="KW-0472">Membrane</keyword>
<dbReference type="Proteomes" id="UP001196509">
    <property type="component" value="Unassembled WGS sequence"/>
</dbReference>
<accession>A0AAE3D302</accession>
<dbReference type="AlphaFoldDB" id="A0AAE3D302"/>
<dbReference type="InterPro" id="IPR019690">
    <property type="entry name" value="DUF2569"/>
</dbReference>
<dbReference type="Pfam" id="PF10754">
    <property type="entry name" value="DUF2569"/>
    <property type="match status" value="1"/>
</dbReference>
<keyword evidence="1" id="KW-0812">Transmembrane</keyword>
<proteinExistence type="predicted"/>
<organism evidence="2 3">
    <name type="scientific">Flavimaribacter sediminis</name>
    <dbReference type="NCBI Taxonomy" id="2865987"/>
    <lineage>
        <taxon>Bacteria</taxon>
        <taxon>Pseudomonadati</taxon>
        <taxon>Pseudomonadota</taxon>
        <taxon>Alphaproteobacteria</taxon>
        <taxon>Hyphomicrobiales</taxon>
        <taxon>Rhizobiaceae</taxon>
        <taxon>Flavimaribacter</taxon>
    </lineage>
</organism>
<evidence type="ECO:0000313" key="3">
    <source>
        <dbReference type="Proteomes" id="UP001196509"/>
    </source>
</evidence>
<evidence type="ECO:0000256" key="1">
    <source>
        <dbReference type="SAM" id="Phobius"/>
    </source>
</evidence>
<name>A0AAE3D302_9HYPH</name>
<feature type="transmembrane region" description="Helical" evidence="1">
    <location>
        <begin position="96"/>
        <end position="118"/>
    </location>
</feature>
<feature type="transmembrane region" description="Helical" evidence="1">
    <location>
        <begin position="60"/>
        <end position="84"/>
    </location>
</feature>
<protein>
    <submittedName>
        <fullName evidence="2">DUF2569 domain-containing protein</fullName>
    </submittedName>
</protein>